<protein>
    <recommendedName>
        <fullName evidence="5">Methyltransferase FkbM domain-containing protein</fullName>
    </recommendedName>
</protein>
<dbReference type="Pfam" id="PF05050">
    <property type="entry name" value="Methyltransf_21"/>
    <property type="match status" value="1"/>
</dbReference>
<accession>A0ABN4X774</accession>
<dbReference type="NCBIfam" id="TIGR01444">
    <property type="entry name" value="fkbM_fam"/>
    <property type="match status" value="1"/>
</dbReference>
<dbReference type="Pfam" id="PF00535">
    <property type="entry name" value="Glycos_transf_2"/>
    <property type="match status" value="1"/>
</dbReference>
<dbReference type="InterPro" id="IPR029044">
    <property type="entry name" value="Nucleotide-diphossugar_trans"/>
</dbReference>
<name>A0ABN4X774_9RHOB</name>
<dbReference type="PANTHER" id="PTHR34203">
    <property type="entry name" value="METHYLTRANSFERASE, FKBM FAMILY PROTEIN"/>
    <property type="match status" value="1"/>
</dbReference>
<evidence type="ECO:0000259" key="2">
    <source>
        <dbReference type="Pfam" id="PF05050"/>
    </source>
</evidence>
<evidence type="ECO:0000313" key="4">
    <source>
        <dbReference type="Proteomes" id="UP000185622"/>
    </source>
</evidence>
<dbReference type="InterPro" id="IPR006342">
    <property type="entry name" value="FkbM_mtfrase"/>
</dbReference>
<evidence type="ECO:0000259" key="1">
    <source>
        <dbReference type="Pfam" id="PF00535"/>
    </source>
</evidence>
<dbReference type="PANTHER" id="PTHR34203:SF15">
    <property type="entry name" value="SLL1173 PROTEIN"/>
    <property type="match status" value="1"/>
</dbReference>
<sequence>MDCAIITPIGPGHRQLFEESCAPSVETAIGFSKGPFDHVHHYAMDDMQGLHGRSARRNTAIRQAQEAGVEWIFFLDADDVLTPNAFEAFGARLADEPTLDALWGLICEFDAAGEPQLRDGQPAELSSYAEFLATPPFFAVQIGAFIRTELVARFGFDEAMDTGEDYKLYLQLWQNGHCAKRPEIFFINRRDQHSTGPRSATGADWARQVERMWADAVERDPLWAPLEHRGVAAKMQITNPLDIIQNTHLQGRFFEDSSLEKLRDLIGVTHPHIVEVGANIGNHVVWYAQHLNPARIYPVEPNPAALTLLEGNIAANGIDGLIDRRGMGFGVGRAEGSFRAETTQENNLGATTLIADEAGELKVVTLDALMADARADFLKIDAEGMELDVLAGAEGLIARDRPLIWVETRRDNLLAFAQEWCRAHDYVLVDSVFYVHSIDYFAIPRERA</sequence>
<dbReference type="SUPFAM" id="SSF53448">
    <property type="entry name" value="Nucleotide-diphospho-sugar transferases"/>
    <property type="match status" value="1"/>
</dbReference>
<dbReference type="InterPro" id="IPR052514">
    <property type="entry name" value="SAM-dependent_MTase"/>
</dbReference>
<feature type="domain" description="Methyltransferase FkbM" evidence="2">
    <location>
        <begin position="275"/>
        <end position="410"/>
    </location>
</feature>
<dbReference type="Proteomes" id="UP000185622">
    <property type="component" value="Chromosome"/>
</dbReference>
<evidence type="ECO:0000313" key="3">
    <source>
        <dbReference type="EMBL" id="AQS46950.1"/>
    </source>
</evidence>
<gene>
    <name evidence="3" type="ORF">BMG03_03425</name>
</gene>
<dbReference type="EMBL" id="CP019437">
    <property type="protein sequence ID" value="AQS46950.1"/>
    <property type="molecule type" value="Genomic_DNA"/>
</dbReference>
<feature type="domain" description="Glycosyltransferase 2-like" evidence="1">
    <location>
        <begin position="51"/>
        <end position="102"/>
    </location>
</feature>
<proteinExistence type="predicted"/>
<reference evidence="3 4" key="1">
    <citation type="submission" date="2017-01" db="EMBL/GenBank/DDBJ databases">
        <title>The complete genome sequence of a sulfur-oxidizing marine bacterium Thioclava sp. 25B10_4T.</title>
        <authorList>
            <person name="Liu Y."/>
            <person name="Lai Q."/>
            <person name="Shao Z."/>
        </authorList>
    </citation>
    <scope>NUCLEOTIDE SEQUENCE [LARGE SCALE GENOMIC DNA]</scope>
    <source>
        <strain evidence="3 4">25B10_4</strain>
    </source>
</reference>
<keyword evidence="4" id="KW-1185">Reference proteome</keyword>
<organism evidence="3 4">
    <name type="scientific">Thioclava nitratireducens</name>
    <dbReference type="NCBI Taxonomy" id="1915078"/>
    <lineage>
        <taxon>Bacteria</taxon>
        <taxon>Pseudomonadati</taxon>
        <taxon>Pseudomonadota</taxon>
        <taxon>Alphaproteobacteria</taxon>
        <taxon>Rhodobacterales</taxon>
        <taxon>Paracoccaceae</taxon>
        <taxon>Thioclava</taxon>
    </lineage>
</organism>
<dbReference type="InterPro" id="IPR029063">
    <property type="entry name" value="SAM-dependent_MTases_sf"/>
</dbReference>
<dbReference type="InterPro" id="IPR001173">
    <property type="entry name" value="Glyco_trans_2-like"/>
</dbReference>
<dbReference type="RefSeq" id="WP_075775867.1">
    <property type="nucleotide sequence ID" value="NZ_CP019437.1"/>
</dbReference>
<dbReference type="Gene3D" id="3.90.550.10">
    <property type="entry name" value="Spore Coat Polysaccharide Biosynthesis Protein SpsA, Chain A"/>
    <property type="match status" value="1"/>
</dbReference>
<evidence type="ECO:0008006" key="5">
    <source>
        <dbReference type="Google" id="ProtNLM"/>
    </source>
</evidence>
<dbReference type="Gene3D" id="3.40.50.150">
    <property type="entry name" value="Vaccinia Virus protein VP39"/>
    <property type="match status" value="1"/>
</dbReference>
<dbReference type="SUPFAM" id="SSF53335">
    <property type="entry name" value="S-adenosyl-L-methionine-dependent methyltransferases"/>
    <property type="match status" value="1"/>
</dbReference>